<protein>
    <recommendedName>
        <fullName evidence="4">Transmembrane protein</fullName>
    </recommendedName>
</protein>
<keyword evidence="3" id="KW-1185">Reference proteome</keyword>
<keyword evidence="1" id="KW-1133">Transmembrane helix</keyword>
<feature type="transmembrane region" description="Helical" evidence="1">
    <location>
        <begin position="91"/>
        <end position="115"/>
    </location>
</feature>
<dbReference type="RefSeq" id="WP_179445784.1">
    <property type="nucleotide sequence ID" value="NZ_JACBZS010000001.1"/>
</dbReference>
<reference evidence="2 3" key="1">
    <citation type="submission" date="2020-07" db="EMBL/GenBank/DDBJ databases">
        <title>Sequencing the genomes of 1000 actinobacteria strains.</title>
        <authorList>
            <person name="Klenk H.-P."/>
        </authorList>
    </citation>
    <scope>NUCLEOTIDE SEQUENCE [LARGE SCALE GENOMIC DNA]</scope>
    <source>
        <strain evidence="2 3">DSM 103164</strain>
    </source>
</reference>
<keyword evidence="1" id="KW-0472">Membrane</keyword>
<name>A0A7Z0ILZ7_9ACTN</name>
<dbReference type="EMBL" id="JACBZS010000001">
    <property type="protein sequence ID" value="NYI72037.1"/>
    <property type="molecule type" value="Genomic_DNA"/>
</dbReference>
<feature type="transmembrane region" description="Helical" evidence="1">
    <location>
        <begin position="122"/>
        <end position="140"/>
    </location>
</feature>
<comment type="caution">
    <text evidence="2">The sequence shown here is derived from an EMBL/GenBank/DDBJ whole genome shotgun (WGS) entry which is preliminary data.</text>
</comment>
<dbReference type="Proteomes" id="UP000527616">
    <property type="component" value="Unassembled WGS sequence"/>
</dbReference>
<evidence type="ECO:0000256" key="1">
    <source>
        <dbReference type="SAM" id="Phobius"/>
    </source>
</evidence>
<sequence length="275" mass="29368">MTVNHVDPMNPIRSMRSAFERLTDKLTPTLNPEISSRLIEQSDAGQQVLDAAARGHRRHIHVSALSALLAGPIFGAAFANVASIGTTSRSVAVAGAIVQGGTILILLAAIAFLVTTRDRARGAYLAALGVVAFALLNKFIRTPDQRRYRAACNAIITYGRQVYRSARTPLLCHELRRADADNAKDAARAVLSIGAAVGNCADQNARDELSARLAQTIGHANAQQWRNVRELRVADATFQDPRIWSVSVAGIGAAISSALGAGFVVPLIKLFIQGR</sequence>
<accession>A0A7Z0ILZ7</accession>
<evidence type="ECO:0008006" key="4">
    <source>
        <dbReference type="Google" id="ProtNLM"/>
    </source>
</evidence>
<evidence type="ECO:0000313" key="3">
    <source>
        <dbReference type="Proteomes" id="UP000527616"/>
    </source>
</evidence>
<dbReference type="AlphaFoldDB" id="A0A7Z0ILZ7"/>
<keyword evidence="1" id="KW-0812">Transmembrane</keyword>
<organism evidence="2 3">
    <name type="scientific">Naumannella cuiyingiana</name>
    <dbReference type="NCBI Taxonomy" id="1347891"/>
    <lineage>
        <taxon>Bacteria</taxon>
        <taxon>Bacillati</taxon>
        <taxon>Actinomycetota</taxon>
        <taxon>Actinomycetes</taxon>
        <taxon>Propionibacteriales</taxon>
        <taxon>Propionibacteriaceae</taxon>
        <taxon>Naumannella</taxon>
    </lineage>
</organism>
<proteinExistence type="predicted"/>
<feature type="transmembrane region" description="Helical" evidence="1">
    <location>
        <begin position="64"/>
        <end position="85"/>
    </location>
</feature>
<feature type="transmembrane region" description="Helical" evidence="1">
    <location>
        <begin position="243"/>
        <end position="272"/>
    </location>
</feature>
<gene>
    <name evidence="2" type="ORF">GGQ54_002597</name>
</gene>
<evidence type="ECO:0000313" key="2">
    <source>
        <dbReference type="EMBL" id="NYI72037.1"/>
    </source>
</evidence>